<proteinExistence type="predicted"/>
<evidence type="ECO:0000313" key="2">
    <source>
        <dbReference type="EMBL" id="EHK67062.1"/>
    </source>
</evidence>
<feature type="compositionally biased region" description="Basic and acidic residues" evidence="1">
    <location>
        <begin position="131"/>
        <end position="140"/>
    </location>
</feature>
<dbReference type="Proteomes" id="UP000003113">
    <property type="component" value="Unassembled WGS sequence"/>
</dbReference>
<keyword evidence="3" id="KW-1185">Reference proteome</keyword>
<accession>H0F3K7</accession>
<name>H0F3K7_9BURK</name>
<reference evidence="2 3" key="1">
    <citation type="journal article" date="2012" name="J. Bacteriol.">
        <title>Genome sequence of the highly efficient arsenite-oxidizing bacterium Achromobacter arsenitoxydans SY8.</title>
        <authorList>
            <person name="Li X."/>
            <person name="Hu Y."/>
            <person name="Gong J."/>
            <person name="Lin Y."/>
            <person name="Johnstone L."/>
            <person name="Rensing C."/>
            <person name="Wang G."/>
        </authorList>
    </citation>
    <scope>NUCLEOTIDE SEQUENCE [LARGE SCALE GENOMIC DNA]</scope>
    <source>
        <strain evidence="2 3">SY8</strain>
    </source>
</reference>
<gene>
    <name evidence="2" type="ORF">KYC_06806</name>
</gene>
<dbReference type="AlphaFoldDB" id="H0F3K7"/>
<feature type="region of interest" description="Disordered" evidence="1">
    <location>
        <begin position="20"/>
        <end position="140"/>
    </location>
</feature>
<feature type="compositionally biased region" description="Basic and acidic residues" evidence="1">
    <location>
        <begin position="108"/>
        <end position="117"/>
    </location>
</feature>
<comment type="caution">
    <text evidence="2">The sequence shown here is derived from an EMBL/GenBank/DDBJ whole genome shotgun (WGS) entry which is preliminary data.</text>
</comment>
<evidence type="ECO:0000313" key="3">
    <source>
        <dbReference type="Proteomes" id="UP000003113"/>
    </source>
</evidence>
<sequence length="140" mass="15118">MKAWKKEKKARHRIFRRHVIARVQDDQGAHAGDDQREQPGVAIHPQGELQAQRGRPGHVGADHAAVGDFGIQAGYQNRTGQGDEARQPGLGIAGVGGQQRGAQAAGERQSEDQDQRHGVPRMSGPPPASARQRETKQTGD</sequence>
<feature type="compositionally biased region" description="Basic and acidic residues" evidence="1">
    <location>
        <begin position="23"/>
        <end position="37"/>
    </location>
</feature>
<organism evidence="2 3">
    <name type="scientific">Achromobacter arsenitoxydans SY8</name>
    <dbReference type="NCBI Taxonomy" id="477184"/>
    <lineage>
        <taxon>Bacteria</taxon>
        <taxon>Pseudomonadati</taxon>
        <taxon>Pseudomonadota</taxon>
        <taxon>Betaproteobacteria</taxon>
        <taxon>Burkholderiales</taxon>
        <taxon>Alcaligenaceae</taxon>
        <taxon>Achromobacter</taxon>
    </lineage>
</organism>
<dbReference type="EMBL" id="AGUF01000031">
    <property type="protein sequence ID" value="EHK67062.1"/>
    <property type="molecule type" value="Genomic_DNA"/>
</dbReference>
<protein>
    <submittedName>
        <fullName evidence="2">Uncharacterized protein</fullName>
    </submittedName>
</protein>
<evidence type="ECO:0000256" key="1">
    <source>
        <dbReference type="SAM" id="MobiDB-lite"/>
    </source>
</evidence>
<dbReference type="STRING" id="477184.KYC_06806"/>